<accession>A0A7J6WRY8</accession>
<evidence type="ECO:0000313" key="1">
    <source>
        <dbReference type="EMBL" id="KAF5200126.1"/>
    </source>
</evidence>
<dbReference type="AlphaFoldDB" id="A0A7J6WRY8"/>
<organism evidence="1 2">
    <name type="scientific">Thalictrum thalictroides</name>
    <name type="common">Rue-anemone</name>
    <name type="synonym">Anemone thalictroides</name>
    <dbReference type="NCBI Taxonomy" id="46969"/>
    <lineage>
        <taxon>Eukaryota</taxon>
        <taxon>Viridiplantae</taxon>
        <taxon>Streptophyta</taxon>
        <taxon>Embryophyta</taxon>
        <taxon>Tracheophyta</taxon>
        <taxon>Spermatophyta</taxon>
        <taxon>Magnoliopsida</taxon>
        <taxon>Ranunculales</taxon>
        <taxon>Ranunculaceae</taxon>
        <taxon>Thalictroideae</taxon>
        <taxon>Thalictrum</taxon>
    </lineage>
</organism>
<evidence type="ECO:0000313" key="2">
    <source>
        <dbReference type="Proteomes" id="UP000554482"/>
    </source>
</evidence>
<name>A0A7J6WRY8_THATH</name>
<gene>
    <name evidence="1" type="ORF">FRX31_010289</name>
</gene>
<reference evidence="1 2" key="1">
    <citation type="submission" date="2020-06" db="EMBL/GenBank/DDBJ databases">
        <title>Transcriptomic and genomic resources for Thalictrum thalictroides and T. hernandezii: Facilitating candidate gene discovery in an emerging model plant lineage.</title>
        <authorList>
            <person name="Arias T."/>
            <person name="Riano-Pachon D.M."/>
            <person name="Di Stilio V.S."/>
        </authorList>
    </citation>
    <scope>NUCLEOTIDE SEQUENCE [LARGE SCALE GENOMIC DNA]</scope>
    <source>
        <strain evidence="2">cv. WT478/WT964</strain>
        <tissue evidence="1">Leaves</tissue>
    </source>
</reference>
<dbReference type="OrthoDB" id="1862203at2759"/>
<sequence>MFPFNPYYPPFLNAYCVVNGSQPPIILRSTDDVSSTKELAVASHAKPEDASLDSFELVDPHAAKCLILISPDYTRSYYFFLQLPSSPTRSFML</sequence>
<dbReference type="Proteomes" id="UP000554482">
    <property type="component" value="Unassembled WGS sequence"/>
</dbReference>
<proteinExistence type="predicted"/>
<comment type="caution">
    <text evidence="1">The sequence shown here is derived from an EMBL/GenBank/DDBJ whole genome shotgun (WGS) entry which is preliminary data.</text>
</comment>
<protein>
    <submittedName>
        <fullName evidence="1">Uncharacterized protein</fullName>
    </submittedName>
</protein>
<keyword evidence="2" id="KW-1185">Reference proteome</keyword>
<dbReference type="EMBL" id="JABWDY010011117">
    <property type="protein sequence ID" value="KAF5200126.1"/>
    <property type="molecule type" value="Genomic_DNA"/>
</dbReference>